<evidence type="ECO:0000313" key="18">
    <source>
        <dbReference type="EMBL" id="KAK7201117.1"/>
    </source>
</evidence>
<evidence type="ECO:0000256" key="12">
    <source>
        <dbReference type="ARBA" id="ARBA00023239"/>
    </source>
</evidence>
<evidence type="ECO:0000256" key="15">
    <source>
        <dbReference type="ARBA" id="ARBA00042568"/>
    </source>
</evidence>
<dbReference type="GO" id="GO:0005789">
    <property type="term" value="C:endoplasmic reticulum membrane"/>
    <property type="evidence" value="ECO:0007669"/>
    <property type="project" value="UniProtKB-SubCell"/>
</dbReference>
<dbReference type="Gene3D" id="6.10.140.2150">
    <property type="match status" value="1"/>
</dbReference>
<dbReference type="PANTHER" id="PTHR42735">
    <property type="match status" value="1"/>
</dbReference>
<keyword evidence="9" id="KW-1133">Transmembrane helix</keyword>
<dbReference type="GO" id="GO:0030170">
    <property type="term" value="F:pyridoxal phosphate binding"/>
    <property type="evidence" value="ECO:0007669"/>
    <property type="project" value="InterPro"/>
</dbReference>
<comment type="pathway">
    <text evidence="4">Sphingolipid metabolism.</text>
</comment>
<accession>A0AAW0F7T8</accession>
<dbReference type="Proteomes" id="UP001430356">
    <property type="component" value="Unassembled WGS sequence"/>
</dbReference>
<comment type="cofactor">
    <cofactor evidence="1 16 17">
        <name>pyridoxal 5'-phosphate</name>
        <dbReference type="ChEBI" id="CHEBI:597326"/>
    </cofactor>
</comment>
<name>A0AAW0F7T8_9TRYP</name>
<sequence>MTTVSQYLNDRLKDRTPAQVVVLTLTCAVAVRVTVDCFRDGRLAKRGYEAVWRGIRSLADPIIRKEVKKAVSGMKMPSTQDEFKAIMLPEKSRSEAEVVQLVSQFHTDLDMDYEEGGFSGAVYHGGKSHTAFVNEVMGIFQWSNPLHSEIFGATRKMEAEVVSMVLHMFNGHQLPQAGGALTSGGTESIMMALKTYRDWGRKTRGIEHPSVVAPITIHPAFDKGAEYFGIDLIKVPVVAATGRVDPREMEKYIRYDTIALAASAPNFPHGVVDPIAEVAELAYKHNIGMHVDCCLGGFIMPFLAKTGRAAPVVDFRNRGVTSISCDTHKYGYAPKGTSTVMYRSRELRSFQFCCVAEWPGGMYCSPAVSGSKPGNVIAGTWAAMVRMGEEGYVDSCDKIVSAREAMVAGLRKLPYIRIIGDPTASVFAFTSDTIDIFQLGDNLKVRGWVLNNLQFPSGLQFSVTLLQTPPAVTARFLSDVKEIGDDLFEEQERLIAQGKRPLIGKSSGTLYGTAQRIPDRSIVKDVLREFLNTYYQA</sequence>
<evidence type="ECO:0000256" key="3">
    <source>
        <dbReference type="ARBA" id="ARBA00004760"/>
    </source>
</evidence>
<evidence type="ECO:0000256" key="6">
    <source>
        <dbReference type="ARBA" id="ARBA00022824"/>
    </source>
</evidence>
<evidence type="ECO:0000256" key="7">
    <source>
        <dbReference type="ARBA" id="ARBA00022898"/>
    </source>
</evidence>
<keyword evidence="11" id="KW-0472">Membrane</keyword>
<evidence type="ECO:0000256" key="11">
    <source>
        <dbReference type="ARBA" id="ARBA00023136"/>
    </source>
</evidence>
<dbReference type="EMBL" id="JAECZO010000011">
    <property type="protein sequence ID" value="KAK7201117.1"/>
    <property type="molecule type" value="Genomic_DNA"/>
</dbReference>
<dbReference type="SUPFAM" id="SSF53383">
    <property type="entry name" value="PLP-dependent transferases"/>
    <property type="match status" value="1"/>
</dbReference>
<evidence type="ECO:0000313" key="19">
    <source>
        <dbReference type="Proteomes" id="UP001430356"/>
    </source>
</evidence>
<keyword evidence="6" id="KW-0256">Endoplasmic reticulum</keyword>
<evidence type="ECO:0000256" key="4">
    <source>
        <dbReference type="ARBA" id="ARBA00004991"/>
    </source>
</evidence>
<dbReference type="PANTHER" id="PTHR42735:SF6">
    <property type="entry name" value="SPHINGOSINE-1-PHOSPHATE LYASE 1"/>
    <property type="match status" value="1"/>
</dbReference>
<keyword evidence="5" id="KW-0812">Transmembrane</keyword>
<keyword evidence="8" id="KW-0746">Sphingolipid metabolism</keyword>
<comment type="pathway">
    <text evidence="3">Lipid metabolism; sphingolipid metabolism.</text>
</comment>
<dbReference type="EC" id="4.1.2.27" evidence="14"/>
<feature type="modified residue" description="N6-(pyridoxal phosphate)lysine" evidence="16">
    <location>
        <position position="329"/>
    </location>
</feature>
<organism evidence="18 19">
    <name type="scientific">Novymonas esmeraldas</name>
    <dbReference type="NCBI Taxonomy" id="1808958"/>
    <lineage>
        <taxon>Eukaryota</taxon>
        <taxon>Discoba</taxon>
        <taxon>Euglenozoa</taxon>
        <taxon>Kinetoplastea</taxon>
        <taxon>Metakinetoplastina</taxon>
        <taxon>Trypanosomatida</taxon>
        <taxon>Trypanosomatidae</taxon>
        <taxon>Novymonas</taxon>
    </lineage>
</organism>
<evidence type="ECO:0000256" key="16">
    <source>
        <dbReference type="PIRSR" id="PIRSR602129-50"/>
    </source>
</evidence>
<keyword evidence="7 16" id="KW-0663">Pyridoxal phosphate</keyword>
<dbReference type="GO" id="GO:0019752">
    <property type="term" value="P:carboxylic acid metabolic process"/>
    <property type="evidence" value="ECO:0007669"/>
    <property type="project" value="InterPro"/>
</dbReference>
<dbReference type="InterPro" id="IPR050477">
    <property type="entry name" value="GrpII_AminoAcid_Decarb"/>
</dbReference>
<evidence type="ECO:0000256" key="10">
    <source>
        <dbReference type="ARBA" id="ARBA00023098"/>
    </source>
</evidence>
<dbReference type="AlphaFoldDB" id="A0AAW0F7T8"/>
<evidence type="ECO:0000256" key="13">
    <source>
        <dbReference type="ARBA" id="ARBA00038302"/>
    </source>
</evidence>
<gene>
    <name evidence="18" type="ORF">NESM_000172400</name>
</gene>
<dbReference type="GO" id="GO:0008117">
    <property type="term" value="F:sphinganine-1-phosphate aldolase activity"/>
    <property type="evidence" value="ECO:0007669"/>
    <property type="project" value="UniProtKB-EC"/>
</dbReference>
<keyword evidence="10" id="KW-0443">Lipid metabolism</keyword>
<evidence type="ECO:0000256" key="9">
    <source>
        <dbReference type="ARBA" id="ARBA00022989"/>
    </source>
</evidence>
<comment type="caution">
    <text evidence="18">The sequence shown here is derived from an EMBL/GenBank/DDBJ whole genome shotgun (WGS) entry which is preliminary data.</text>
</comment>
<evidence type="ECO:0000256" key="2">
    <source>
        <dbReference type="ARBA" id="ARBA00004389"/>
    </source>
</evidence>
<dbReference type="Pfam" id="PF00282">
    <property type="entry name" value="Pyridoxal_deC"/>
    <property type="match status" value="1"/>
</dbReference>
<dbReference type="InterPro" id="IPR015421">
    <property type="entry name" value="PyrdxlP-dep_Trfase_major"/>
</dbReference>
<dbReference type="Gene3D" id="3.90.1150.10">
    <property type="entry name" value="Aspartate Aminotransferase, domain 1"/>
    <property type="match status" value="1"/>
</dbReference>
<evidence type="ECO:0000256" key="5">
    <source>
        <dbReference type="ARBA" id="ARBA00022692"/>
    </source>
</evidence>
<reference evidence="18 19" key="1">
    <citation type="journal article" date="2021" name="MBio">
        <title>A New Model Trypanosomatid, Novymonas esmeraldas: Genomic Perception of Its 'Candidatus Pandoraea novymonadis' Endosymbiont.</title>
        <authorList>
            <person name="Zakharova A."/>
            <person name="Saura A."/>
            <person name="Butenko A."/>
            <person name="Podesvova L."/>
            <person name="Warmusova S."/>
            <person name="Kostygov A.Y."/>
            <person name="Nenarokova A."/>
            <person name="Lukes J."/>
            <person name="Opperdoes F.R."/>
            <person name="Yurchenko V."/>
        </authorList>
    </citation>
    <scope>NUCLEOTIDE SEQUENCE [LARGE SCALE GENOMIC DNA]</scope>
    <source>
        <strain evidence="18 19">E262AT.01</strain>
    </source>
</reference>
<dbReference type="InterPro" id="IPR015422">
    <property type="entry name" value="PyrdxlP-dep_Trfase_small"/>
</dbReference>
<dbReference type="InterPro" id="IPR002129">
    <property type="entry name" value="PyrdxlP-dep_de-COase"/>
</dbReference>
<protein>
    <recommendedName>
        <fullName evidence="14">sphinganine-1-phosphate aldolase</fullName>
        <ecNumber evidence="14">4.1.2.27</ecNumber>
    </recommendedName>
    <alternativeName>
        <fullName evidence="15">Sphingosine-1-phosphate aldolase</fullName>
    </alternativeName>
</protein>
<proteinExistence type="inferred from homology"/>
<evidence type="ECO:0000256" key="17">
    <source>
        <dbReference type="RuleBase" id="RU000382"/>
    </source>
</evidence>
<comment type="subcellular location">
    <subcellularLocation>
        <location evidence="2">Endoplasmic reticulum membrane</location>
        <topology evidence="2">Single-pass membrane protein</topology>
    </subcellularLocation>
</comment>
<evidence type="ECO:0000256" key="14">
    <source>
        <dbReference type="ARBA" id="ARBA00038965"/>
    </source>
</evidence>
<keyword evidence="19" id="KW-1185">Reference proteome</keyword>
<evidence type="ECO:0000256" key="8">
    <source>
        <dbReference type="ARBA" id="ARBA00022919"/>
    </source>
</evidence>
<comment type="similarity">
    <text evidence="13">Belongs to the group II decarboxylase family. Sphingosine-1-phosphate lyase subfamily.</text>
</comment>
<dbReference type="InterPro" id="IPR015424">
    <property type="entry name" value="PyrdxlP-dep_Trfase"/>
</dbReference>
<dbReference type="Gene3D" id="3.40.640.10">
    <property type="entry name" value="Type I PLP-dependent aspartate aminotransferase-like (Major domain)"/>
    <property type="match status" value="1"/>
</dbReference>
<dbReference type="GO" id="GO:0030149">
    <property type="term" value="P:sphingolipid catabolic process"/>
    <property type="evidence" value="ECO:0007669"/>
    <property type="project" value="TreeGrafter"/>
</dbReference>
<keyword evidence="12 17" id="KW-0456">Lyase</keyword>
<dbReference type="FunFam" id="3.40.640.10:FF:000020">
    <property type="entry name" value="sphingosine-1-phosphate lyase 1"/>
    <property type="match status" value="1"/>
</dbReference>
<evidence type="ECO:0000256" key="1">
    <source>
        <dbReference type="ARBA" id="ARBA00001933"/>
    </source>
</evidence>